<evidence type="ECO:0000313" key="10">
    <source>
        <dbReference type="EMBL" id="GMR59440.1"/>
    </source>
</evidence>
<dbReference type="Pfam" id="PF00004">
    <property type="entry name" value="AAA"/>
    <property type="match status" value="1"/>
</dbReference>
<feature type="compositionally biased region" description="Low complexity" evidence="8">
    <location>
        <begin position="111"/>
        <end position="132"/>
    </location>
</feature>
<evidence type="ECO:0000256" key="1">
    <source>
        <dbReference type="ARBA" id="ARBA00022701"/>
    </source>
</evidence>
<feature type="region of interest" description="Disordered" evidence="8">
    <location>
        <begin position="111"/>
        <end position="164"/>
    </location>
</feature>
<name>A0AAN5DC55_9BILA</name>
<evidence type="ECO:0000259" key="9">
    <source>
        <dbReference type="SMART" id="SM00382"/>
    </source>
</evidence>
<dbReference type="InterPro" id="IPR003593">
    <property type="entry name" value="AAA+_ATPase"/>
</dbReference>
<dbReference type="InterPro" id="IPR003960">
    <property type="entry name" value="ATPase_AAA_CS"/>
</dbReference>
<evidence type="ECO:0000256" key="6">
    <source>
        <dbReference type="ARBA" id="ARBA00038871"/>
    </source>
</evidence>
<dbReference type="GO" id="GO:0005524">
    <property type="term" value="F:ATP binding"/>
    <property type="evidence" value="ECO:0007669"/>
    <property type="project" value="UniProtKB-KW"/>
</dbReference>
<feature type="domain" description="AAA+ ATPase" evidence="9">
    <location>
        <begin position="220"/>
        <end position="356"/>
    </location>
</feature>
<dbReference type="Gene3D" id="1.10.8.60">
    <property type="match status" value="1"/>
</dbReference>
<dbReference type="PANTHER" id="PTHR23074:SF86">
    <property type="entry name" value="SPASTIN"/>
    <property type="match status" value="1"/>
</dbReference>
<dbReference type="GO" id="GO:0016887">
    <property type="term" value="F:ATP hydrolysis activity"/>
    <property type="evidence" value="ECO:0007669"/>
    <property type="project" value="InterPro"/>
</dbReference>
<reference evidence="11" key="1">
    <citation type="submission" date="2022-10" db="EMBL/GenBank/DDBJ databases">
        <title>Genome assembly of Pristionchus species.</title>
        <authorList>
            <person name="Yoshida K."/>
            <person name="Sommer R.J."/>
        </authorList>
    </citation>
    <scope>NUCLEOTIDE SEQUENCE [LARGE SCALE GENOMIC DNA]</scope>
    <source>
        <strain evidence="11">RS5460</strain>
    </source>
</reference>
<dbReference type="EMBL" id="BTRK01000006">
    <property type="protein sequence ID" value="GMR59440.1"/>
    <property type="molecule type" value="Genomic_DNA"/>
</dbReference>
<evidence type="ECO:0000256" key="2">
    <source>
        <dbReference type="ARBA" id="ARBA00022741"/>
    </source>
</evidence>
<proteinExistence type="inferred from homology"/>
<evidence type="ECO:0000256" key="7">
    <source>
        <dbReference type="RuleBase" id="RU003651"/>
    </source>
</evidence>
<comment type="catalytic activity">
    <reaction evidence="5">
        <text>n ATP + n H2O + a microtubule = n ADP + n phosphate + (n+1) alpha/beta tubulin heterodimers.</text>
        <dbReference type="EC" id="5.6.1.1"/>
    </reaction>
</comment>
<evidence type="ECO:0000256" key="4">
    <source>
        <dbReference type="ARBA" id="ARBA00023235"/>
    </source>
</evidence>
<comment type="similarity">
    <text evidence="7">Belongs to the AAA ATPase family.</text>
</comment>
<protein>
    <recommendedName>
        <fullName evidence="6">microtubule-severing ATPase</fullName>
        <ecNumber evidence="6">5.6.1.1</ecNumber>
    </recommendedName>
</protein>
<accession>A0AAN5DC55</accession>
<dbReference type="GO" id="GO:0005874">
    <property type="term" value="C:microtubule"/>
    <property type="evidence" value="ECO:0007669"/>
    <property type="project" value="UniProtKB-KW"/>
</dbReference>
<organism evidence="10 11">
    <name type="scientific">Pristionchus mayeri</name>
    <dbReference type="NCBI Taxonomy" id="1317129"/>
    <lineage>
        <taxon>Eukaryota</taxon>
        <taxon>Metazoa</taxon>
        <taxon>Ecdysozoa</taxon>
        <taxon>Nematoda</taxon>
        <taxon>Chromadorea</taxon>
        <taxon>Rhabditida</taxon>
        <taxon>Rhabditina</taxon>
        <taxon>Diplogasteromorpha</taxon>
        <taxon>Diplogasteroidea</taxon>
        <taxon>Neodiplogasteridae</taxon>
        <taxon>Pristionchus</taxon>
    </lineage>
</organism>
<dbReference type="CDD" id="cd19509">
    <property type="entry name" value="RecA-like_VPS4-like"/>
    <property type="match status" value="1"/>
</dbReference>
<keyword evidence="4" id="KW-0413">Isomerase</keyword>
<dbReference type="InterPro" id="IPR027417">
    <property type="entry name" value="P-loop_NTPase"/>
</dbReference>
<evidence type="ECO:0000256" key="8">
    <source>
        <dbReference type="SAM" id="MobiDB-lite"/>
    </source>
</evidence>
<dbReference type="GO" id="GO:0008017">
    <property type="term" value="F:microtubule binding"/>
    <property type="evidence" value="ECO:0007669"/>
    <property type="project" value="UniProtKB-ARBA"/>
</dbReference>
<dbReference type="Proteomes" id="UP001328107">
    <property type="component" value="Unassembled WGS sequence"/>
</dbReference>
<dbReference type="InterPro" id="IPR050304">
    <property type="entry name" value="MT-severing_AAA_ATPase"/>
</dbReference>
<keyword evidence="11" id="KW-1185">Reference proteome</keyword>
<dbReference type="InterPro" id="IPR003959">
    <property type="entry name" value="ATPase_AAA_core"/>
</dbReference>
<dbReference type="PANTHER" id="PTHR23074">
    <property type="entry name" value="AAA DOMAIN-CONTAINING"/>
    <property type="match status" value="1"/>
</dbReference>
<sequence>MLSGLRSPALSPEEVKVYEEFCRNFENGRKYIAVALGIDEKNKACESKKLMLEAAEHYKTAMNFLKAANSVKIMECPASRRSEVHQTREKADTYLRSAQDRFLDLTSKLGVSPPSVDSADSSSSRSRNISIAPVSARSRNSPASKRPPTSSNSTRTTPTRDSLLKGVDKKFGEALLDEMLQNTGVRLSDVAGAESAKAALEEAVILPALNPALFSGLRQPVKGILLFGPPGNGKTMLAKAVASEAGQTFFNISASSLTSKWVGDSEKTVRSLFTIARNAQPSIIFIDEIDSILCERSSKEADASRRLKTEFLLQFDGAATSSEDRILVIGATNRPHELDDAVLRRFPKRIMLGLPDDGARTVLISETLKRHQADSGLTQRDIRWIAAQSEGYSNSDLVALCKEAAMVPVREISREKLASAGTRVRSIKVSDFSEALKVIRPSTNERVLDEMKHFASRAGQSI</sequence>
<evidence type="ECO:0000313" key="11">
    <source>
        <dbReference type="Proteomes" id="UP001328107"/>
    </source>
</evidence>
<dbReference type="SMART" id="SM00382">
    <property type="entry name" value="AAA"/>
    <property type="match status" value="1"/>
</dbReference>
<keyword evidence="3 7" id="KW-0067">ATP-binding</keyword>
<dbReference type="FunFam" id="1.10.8.60:FF:000022">
    <property type="entry name" value="Fidgetin like 1"/>
    <property type="match status" value="1"/>
</dbReference>
<dbReference type="InterPro" id="IPR041569">
    <property type="entry name" value="AAA_lid_3"/>
</dbReference>
<feature type="compositionally biased region" description="Low complexity" evidence="8">
    <location>
        <begin position="146"/>
        <end position="160"/>
    </location>
</feature>
<evidence type="ECO:0000256" key="3">
    <source>
        <dbReference type="ARBA" id="ARBA00022840"/>
    </source>
</evidence>
<dbReference type="EC" id="5.6.1.1" evidence="6"/>
<dbReference type="SUPFAM" id="SSF52540">
    <property type="entry name" value="P-loop containing nucleoside triphosphate hydrolases"/>
    <property type="match status" value="1"/>
</dbReference>
<gene>
    <name evidence="10" type="ORF">PMAYCL1PPCAC_29635</name>
</gene>
<comment type="caution">
    <text evidence="10">The sequence shown here is derived from an EMBL/GenBank/DDBJ whole genome shotgun (WGS) entry which is preliminary data.</text>
</comment>
<evidence type="ECO:0000256" key="5">
    <source>
        <dbReference type="ARBA" id="ARBA00036378"/>
    </source>
</evidence>
<dbReference type="FunFam" id="3.40.50.300:FF:000093">
    <property type="entry name" value="Fidgetin-like 1"/>
    <property type="match status" value="1"/>
</dbReference>
<dbReference type="Gene3D" id="3.40.50.300">
    <property type="entry name" value="P-loop containing nucleotide triphosphate hydrolases"/>
    <property type="match status" value="1"/>
</dbReference>
<dbReference type="GO" id="GO:0008568">
    <property type="term" value="F:microtubule severing ATPase activity"/>
    <property type="evidence" value="ECO:0007669"/>
    <property type="project" value="UniProtKB-EC"/>
</dbReference>
<dbReference type="Pfam" id="PF17862">
    <property type="entry name" value="AAA_lid_3"/>
    <property type="match status" value="1"/>
</dbReference>
<dbReference type="PROSITE" id="PS00674">
    <property type="entry name" value="AAA"/>
    <property type="match status" value="1"/>
</dbReference>
<keyword evidence="1" id="KW-0493">Microtubule</keyword>
<keyword evidence="2 7" id="KW-0547">Nucleotide-binding</keyword>
<dbReference type="AlphaFoldDB" id="A0AAN5DC55"/>